<evidence type="ECO:0000256" key="4">
    <source>
        <dbReference type="ARBA" id="ARBA00022835"/>
    </source>
</evidence>
<dbReference type="PANTHER" id="PTHR11953:SF1">
    <property type="entry name" value="EXOSOME COMPLEX COMPONENT RRP46"/>
    <property type="match status" value="1"/>
</dbReference>
<organism evidence="7 8">
    <name type="scientific">Brenthis ino</name>
    <name type="common">lesser marbled fritillary</name>
    <dbReference type="NCBI Taxonomy" id="405034"/>
    <lineage>
        <taxon>Eukaryota</taxon>
        <taxon>Metazoa</taxon>
        <taxon>Ecdysozoa</taxon>
        <taxon>Arthropoda</taxon>
        <taxon>Hexapoda</taxon>
        <taxon>Insecta</taxon>
        <taxon>Pterygota</taxon>
        <taxon>Neoptera</taxon>
        <taxon>Endopterygota</taxon>
        <taxon>Lepidoptera</taxon>
        <taxon>Glossata</taxon>
        <taxon>Ditrysia</taxon>
        <taxon>Papilionoidea</taxon>
        <taxon>Nymphalidae</taxon>
        <taxon>Heliconiinae</taxon>
        <taxon>Argynnini</taxon>
        <taxon>Brenthis</taxon>
    </lineage>
</organism>
<dbReference type="Pfam" id="PF01138">
    <property type="entry name" value="RNase_PH"/>
    <property type="match status" value="1"/>
</dbReference>
<dbReference type="GO" id="GO:0005730">
    <property type="term" value="C:nucleolus"/>
    <property type="evidence" value="ECO:0007669"/>
    <property type="project" value="TreeGrafter"/>
</dbReference>
<keyword evidence="5" id="KW-0539">Nucleus</keyword>
<comment type="similarity">
    <text evidence="2">Belongs to the RNase PH family.</text>
</comment>
<feature type="non-terminal residue" evidence="7">
    <location>
        <position position="218"/>
    </location>
</feature>
<dbReference type="GO" id="GO:0071051">
    <property type="term" value="P:poly(A)-dependent snoRNA 3'-end processing"/>
    <property type="evidence" value="ECO:0007669"/>
    <property type="project" value="TreeGrafter"/>
</dbReference>
<evidence type="ECO:0000256" key="2">
    <source>
        <dbReference type="ARBA" id="ARBA00006678"/>
    </source>
</evidence>
<dbReference type="GO" id="GO:0000177">
    <property type="term" value="C:cytoplasmic exosome (RNase complex)"/>
    <property type="evidence" value="ECO:0007669"/>
    <property type="project" value="TreeGrafter"/>
</dbReference>
<dbReference type="GO" id="GO:0016075">
    <property type="term" value="P:rRNA catabolic process"/>
    <property type="evidence" value="ECO:0007669"/>
    <property type="project" value="TreeGrafter"/>
</dbReference>
<reference evidence="7" key="1">
    <citation type="submission" date="2021-12" db="EMBL/GenBank/DDBJ databases">
        <authorList>
            <person name="Martin H S."/>
        </authorList>
    </citation>
    <scope>NUCLEOTIDE SEQUENCE</scope>
</reference>
<evidence type="ECO:0000256" key="3">
    <source>
        <dbReference type="ARBA" id="ARBA00022552"/>
    </source>
</evidence>
<keyword evidence="4" id="KW-0271">Exosome</keyword>
<dbReference type="GO" id="GO:0003723">
    <property type="term" value="F:RNA binding"/>
    <property type="evidence" value="ECO:0007669"/>
    <property type="project" value="TreeGrafter"/>
</dbReference>
<keyword evidence="3" id="KW-0698">rRNA processing</keyword>
<evidence type="ECO:0000256" key="5">
    <source>
        <dbReference type="ARBA" id="ARBA00023242"/>
    </source>
</evidence>
<dbReference type="GO" id="GO:0000176">
    <property type="term" value="C:nuclear exosome (RNase complex)"/>
    <property type="evidence" value="ECO:0007669"/>
    <property type="project" value="TreeGrafter"/>
</dbReference>
<gene>
    <name evidence="7" type="ORF">BINO364_LOCUS13833</name>
</gene>
<dbReference type="GO" id="GO:0034475">
    <property type="term" value="P:U4 snRNA 3'-end processing"/>
    <property type="evidence" value="ECO:0007669"/>
    <property type="project" value="TreeGrafter"/>
</dbReference>
<dbReference type="OrthoDB" id="27298at2759"/>
<dbReference type="SUPFAM" id="SSF54211">
    <property type="entry name" value="Ribosomal protein S5 domain 2-like"/>
    <property type="match status" value="1"/>
</dbReference>
<dbReference type="SUPFAM" id="SSF55666">
    <property type="entry name" value="Ribonuclease PH domain 2-like"/>
    <property type="match status" value="1"/>
</dbReference>
<dbReference type="CDD" id="cd11372">
    <property type="entry name" value="RNase_PH_RRP46"/>
    <property type="match status" value="1"/>
</dbReference>
<comment type="subcellular location">
    <subcellularLocation>
        <location evidence="1">Nucleus</location>
    </subcellularLocation>
</comment>
<accession>A0A8J9VVX4</accession>
<dbReference type="InterPro" id="IPR001247">
    <property type="entry name" value="ExoRNase_PH_dom1"/>
</dbReference>
<evidence type="ECO:0000313" key="8">
    <source>
        <dbReference type="Proteomes" id="UP000838878"/>
    </source>
</evidence>
<evidence type="ECO:0000313" key="7">
    <source>
        <dbReference type="EMBL" id="CAH0728635.1"/>
    </source>
</evidence>
<dbReference type="Gene3D" id="3.30.230.70">
    <property type="entry name" value="GHMP Kinase, N-terminal domain"/>
    <property type="match status" value="1"/>
</dbReference>
<name>A0A8J9VVX4_9NEOP</name>
<dbReference type="AlphaFoldDB" id="A0A8J9VVX4"/>
<dbReference type="PANTHER" id="PTHR11953">
    <property type="entry name" value="EXOSOME COMPLEX COMPONENT"/>
    <property type="match status" value="1"/>
</dbReference>
<evidence type="ECO:0000259" key="6">
    <source>
        <dbReference type="Pfam" id="PF01138"/>
    </source>
</evidence>
<keyword evidence="8" id="KW-1185">Reference proteome</keyword>
<evidence type="ECO:0000256" key="1">
    <source>
        <dbReference type="ARBA" id="ARBA00004123"/>
    </source>
</evidence>
<dbReference type="Proteomes" id="UP000838878">
    <property type="component" value="Chromosome 7"/>
</dbReference>
<protein>
    <recommendedName>
        <fullName evidence="6">Exoribonuclease phosphorolytic domain-containing protein</fullName>
    </recommendedName>
</protein>
<feature type="domain" description="Exoribonuclease phosphorolytic" evidence="6">
    <location>
        <begin position="11"/>
        <end position="129"/>
    </location>
</feature>
<proteinExistence type="inferred from homology"/>
<dbReference type="GO" id="GO:0006364">
    <property type="term" value="P:rRNA processing"/>
    <property type="evidence" value="ECO:0007669"/>
    <property type="project" value="UniProtKB-KW"/>
</dbReference>
<dbReference type="InterPro" id="IPR027408">
    <property type="entry name" value="PNPase/RNase_PH_dom_sf"/>
</dbReference>
<dbReference type="InterPro" id="IPR036345">
    <property type="entry name" value="ExoRNase_PH_dom2_sf"/>
</dbReference>
<dbReference type="GO" id="GO:0071028">
    <property type="term" value="P:nuclear mRNA surveillance"/>
    <property type="evidence" value="ECO:0007669"/>
    <property type="project" value="TreeGrafter"/>
</dbReference>
<dbReference type="EMBL" id="OV170227">
    <property type="protein sequence ID" value="CAH0728635.1"/>
    <property type="molecule type" value="Genomic_DNA"/>
</dbReference>
<dbReference type="InterPro" id="IPR050080">
    <property type="entry name" value="RNase_PH"/>
</dbReference>
<sequence>MGVEEVKDFKIRPMKCELNFLSKSDGSAILSQGETVVLASVNGPLDIKTTSQSIEKATLEVLFCSKGGKPSVADRFKENIIRQTCETAILGCLYPRTGISLTIQELEDYGGLLTCAVNSACLALLNSGVGMRHVVAAVGCAVDEVGNLLLEPSYNEVQNAKAMLYFVFDNREKKLVSGFTEGCFSEDTYEEALARCRIASDIIFQFYRDIVKQYSKVI</sequence>
<dbReference type="InterPro" id="IPR020568">
    <property type="entry name" value="Ribosomal_Su5_D2-typ_SF"/>
</dbReference>